<organism evidence="2 3">
    <name type="scientific">Ancylostoma ceylanicum</name>
    <dbReference type="NCBI Taxonomy" id="53326"/>
    <lineage>
        <taxon>Eukaryota</taxon>
        <taxon>Metazoa</taxon>
        <taxon>Ecdysozoa</taxon>
        <taxon>Nematoda</taxon>
        <taxon>Chromadorea</taxon>
        <taxon>Rhabditida</taxon>
        <taxon>Rhabditina</taxon>
        <taxon>Rhabditomorpha</taxon>
        <taxon>Strongyloidea</taxon>
        <taxon>Ancylostomatidae</taxon>
        <taxon>Ancylostomatinae</taxon>
        <taxon>Ancylostoma</taxon>
    </lineage>
</organism>
<protein>
    <submittedName>
        <fullName evidence="2">Uncharacterized protein</fullName>
    </submittedName>
</protein>
<dbReference type="Proteomes" id="UP000024635">
    <property type="component" value="Unassembled WGS sequence"/>
</dbReference>
<evidence type="ECO:0000313" key="3">
    <source>
        <dbReference type="Proteomes" id="UP000024635"/>
    </source>
</evidence>
<feature type="region of interest" description="Disordered" evidence="1">
    <location>
        <begin position="74"/>
        <end position="95"/>
    </location>
</feature>
<dbReference type="OrthoDB" id="5835856at2759"/>
<reference evidence="3" key="1">
    <citation type="journal article" date="2015" name="Nat. Genet.">
        <title>The genome and transcriptome of the zoonotic hookworm Ancylostoma ceylanicum identify infection-specific gene families.</title>
        <authorList>
            <person name="Schwarz E.M."/>
            <person name="Hu Y."/>
            <person name="Antoshechkin I."/>
            <person name="Miller M.M."/>
            <person name="Sternberg P.W."/>
            <person name="Aroian R.V."/>
        </authorList>
    </citation>
    <scope>NUCLEOTIDE SEQUENCE</scope>
    <source>
        <strain evidence="3">HY135</strain>
    </source>
</reference>
<gene>
    <name evidence="2" type="primary">Acey_s0632.g880</name>
    <name evidence="2" type="ORF">Y032_0632g880</name>
</gene>
<evidence type="ECO:0000313" key="2">
    <source>
        <dbReference type="EMBL" id="EYC40032.1"/>
    </source>
</evidence>
<comment type="caution">
    <text evidence="2">The sequence shown here is derived from an EMBL/GenBank/DDBJ whole genome shotgun (WGS) entry which is preliminary data.</text>
</comment>
<name>A0A016WLB1_9BILA</name>
<accession>A0A016WLB1</accession>
<keyword evidence="3" id="KW-1185">Reference proteome</keyword>
<sequence>MDFPAASSSSNFSSIARRLLLSRERRKSPDPNVLFLPVTESKPPVEEPAAISAQDMLGSTPKVEQPVVVIQQDASDNKPPTEEPTPFHPENLDSKPPLQQAATLLEEEVFDVKPPIAEPALLLPVSESRLTVKQALALGPCVTNGIKLQSESFTATSLEQALGPIAPAPSELLCDRIRRLNTEKLTIPLGTFDVVRSPTVDTASLGRRTKVVIRRVRQFFEELKKLLGDSCKGTVFDSPVEMTAMACGVSQATVRSLGVRSEFVHELFPRKKKKVVADPEALQETTLRKYGEEWGQIVRFFIKEKLKKENMTIAALHEMLHEAYADFPMSCTTLYRFTKALGVTYGRNRGISYMLL</sequence>
<evidence type="ECO:0000256" key="1">
    <source>
        <dbReference type="SAM" id="MobiDB-lite"/>
    </source>
</evidence>
<proteinExistence type="predicted"/>
<dbReference type="EMBL" id="JARK01000232">
    <property type="protein sequence ID" value="EYC40032.1"/>
    <property type="molecule type" value="Genomic_DNA"/>
</dbReference>
<dbReference type="AlphaFoldDB" id="A0A016WLB1"/>